<sequence length="90" mass="10099">MNQFSSGIAGWQHRFRIIKPSGAGLILLLLMVPLLLLMLPLVLLSSLAFWAMNTAWRYRRPGRTQSARDTDVDHASGVIIEGEVVKPRQD</sequence>
<dbReference type="Proteomes" id="UP000199527">
    <property type="component" value="Unassembled WGS sequence"/>
</dbReference>
<gene>
    <name evidence="2" type="ORF">SAMN04488540_11038</name>
</gene>
<proteinExistence type="predicted"/>
<evidence type="ECO:0000313" key="3">
    <source>
        <dbReference type="Proteomes" id="UP000199527"/>
    </source>
</evidence>
<dbReference type="InterPro" id="IPR018480">
    <property type="entry name" value="PNAcMuramoyl-5peptid_Trfase_CS"/>
</dbReference>
<accession>A0A1G8V0F6</accession>
<dbReference type="AlphaFoldDB" id="A0A1G8V0F6"/>
<keyword evidence="1" id="KW-1133">Transmembrane helix</keyword>
<dbReference type="OrthoDB" id="6401266at2"/>
<keyword evidence="1" id="KW-0472">Membrane</keyword>
<dbReference type="PROSITE" id="PS01347">
    <property type="entry name" value="MRAY_1"/>
    <property type="match status" value="1"/>
</dbReference>
<keyword evidence="3" id="KW-1185">Reference proteome</keyword>
<dbReference type="RefSeq" id="WP_090365570.1">
    <property type="nucleotide sequence ID" value="NZ_FNEM01000010.1"/>
</dbReference>
<reference evidence="3" key="1">
    <citation type="submission" date="2016-10" db="EMBL/GenBank/DDBJ databases">
        <authorList>
            <person name="Varghese N."/>
            <person name="Submissions S."/>
        </authorList>
    </citation>
    <scope>NUCLEOTIDE SEQUENCE [LARGE SCALE GENOMIC DNA]</scope>
    <source>
        <strain evidence="3">DSM 23317</strain>
    </source>
</reference>
<evidence type="ECO:0000256" key="1">
    <source>
        <dbReference type="SAM" id="Phobius"/>
    </source>
</evidence>
<evidence type="ECO:0000313" key="2">
    <source>
        <dbReference type="EMBL" id="SDJ58825.1"/>
    </source>
</evidence>
<name>A0A1G8V0F6_9GAMM</name>
<organism evidence="2 3">
    <name type="scientific">Ferrimonas sediminum</name>
    <dbReference type="NCBI Taxonomy" id="718193"/>
    <lineage>
        <taxon>Bacteria</taxon>
        <taxon>Pseudomonadati</taxon>
        <taxon>Pseudomonadota</taxon>
        <taxon>Gammaproteobacteria</taxon>
        <taxon>Alteromonadales</taxon>
        <taxon>Ferrimonadaceae</taxon>
        <taxon>Ferrimonas</taxon>
    </lineage>
</organism>
<feature type="transmembrane region" description="Helical" evidence="1">
    <location>
        <begin position="25"/>
        <end position="50"/>
    </location>
</feature>
<protein>
    <submittedName>
        <fullName evidence="2">Uncharacterized protein</fullName>
    </submittedName>
</protein>
<keyword evidence="1" id="KW-0812">Transmembrane</keyword>
<dbReference type="EMBL" id="FNEM01000010">
    <property type="protein sequence ID" value="SDJ58825.1"/>
    <property type="molecule type" value="Genomic_DNA"/>
</dbReference>